<dbReference type="PANTHER" id="PTHR19303:SF70">
    <property type="entry name" value="HTH CENPB-TYPE DOMAIN-CONTAINING PROTEIN"/>
    <property type="match status" value="1"/>
</dbReference>
<dbReference type="InterPro" id="IPR007889">
    <property type="entry name" value="HTH_Psq"/>
</dbReference>
<keyword evidence="1" id="KW-0238">DNA-binding</keyword>
<feature type="region of interest" description="Disordered" evidence="3">
    <location>
        <begin position="1"/>
        <end position="28"/>
    </location>
</feature>
<feature type="domain" description="HTH CENPB-type" evidence="4">
    <location>
        <begin position="187"/>
        <end position="261"/>
    </location>
</feature>
<organism evidence="5 6">
    <name type="scientific">Rhizodiscina lignyota</name>
    <dbReference type="NCBI Taxonomy" id="1504668"/>
    <lineage>
        <taxon>Eukaryota</taxon>
        <taxon>Fungi</taxon>
        <taxon>Dikarya</taxon>
        <taxon>Ascomycota</taxon>
        <taxon>Pezizomycotina</taxon>
        <taxon>Dothideomycetes</taxon>
        <taxon>Pleosporomycetidae</taxon>
        <taxon>Aulographales</taxon>
        <taxon>Rhizodiscinaceae</taxon>
        <taxon>Rhizodiscina</taxon>
    </lineage>
</organism>
<dbReference type="EMBL" id="ML978123">
    <property type="protein sequence ID" value="KAF2102151.1"/>
    <property type="molecule type" value="Genomic_DNA"/>
</dbReference>
<dbReference type="GO" id="GO:0003677">
    <property type="term" value="F:DNA binding"/>
    <property type="evidence" value="ECO:0007669"/>
    <property type="project" value="UniProtKB-KW"/>
</dbReference>
<name>A0A9P4IQ25_9PEZI</name>
<reference evidence="5" key="1">
    <citation type="journal article" date="2020" name="Stud. Mycol.">
        <title>101 Dothideomycetes genomes: a test case for predicting lifestyles and emergence of pathogens.</title>
        <authorList>
            <person name="Haridas S."/>
            <person name="Albert R."/>
            <person name="Binder M."/>
            <person name="Bloem J."/>
            <person name="Labutti K."/>
            <person name="Salamov A."/>
            <person name="Andreopoulos B."/>
            <person name="Baker S."/>
            <person name="Barry K."/>
            <person name="Bills G."/>
            <person name="Bluhm B."/>
            <person name="Cannon C."/>
            <person name="Castanera R."/>
            <person name="Culley D."/>
            <person name="Daum C."/>
            <person name="Ezra D."/>
            <person name="Gonzalez J."/>
            <person name="Henrissat B."/>
            <person name="Kuo A."/>
            <person name="Liang C."/>
            <person name="Lipzen A."/>
            <person name="Lutzoni F."/>
            <person name="Magnuson J."/>
            <person name="Mondo S."/>
            <person name="Nolan M."/>
            <person name="Ohm R."/>
            <person name="Pangilinan J."/>
            <person name="Park H.-J."/>
            <person name="Ramirez L."/>
            <person name="Alfaro M."/>
            <person name="Sun H."/>
            <person name="Tritt A."/>
            <person name="Yoshinaga Y."/>
            <person name="Zwiers L.-H."/>
            <person name="Turgeon B."/>
            <person name="Goodwin S."/>
            <person name="Spatafora J."/>
            <person name="Crous P."/>
            <person name="Grigoriev I."/>
        </authorList>
    </citation>
    <scope>NUCLEOTIDE SEQUENCE</scope>
    <source>
        <strain evidence="5">CBS 133067</strain>
    </source>
</reference>
<feature type="region of interest" description="Disordered" evidence="3">
    <location>
        <begin position="258"/>
        <end position="306"/>
    </location>
</feature>
<dbReference type="PROSITE" id="PS51253">
    <property type="entry name" value="HTH_CENPB"/>
    <property type="match status" value="1"/>
</dbReference>
<dbReference type="InterPro" id="IPR006600">
    <property type="entry name" value="HTH_CenpB_DNA-bd_dom"/>
</dbReference>
<evidence type="ECO:0000313" key="6">
    <source>
        <dbReference type="Proteomes" id="UP000799772"/>
    </source>
</evidence>
<dbReference type="SUPFAM" id="SSF46689">
    <property type="entry name" value="Homeodomain-like"/>
    <property type="match status" value="2"/>
</dbReference>
<dbReference type="InterPro" id="IPR009057">
    <property type="entry name" value="Homeodomain-like_sf"/>
</dbReference>
<gene>
    <name evidence="5" type="ORF">NA57DRAFT_64726</name>
</gene>
<keyword evidence="2" id="KW-0539">Nucleus</keyword>
<dbReference type="SMART" id="SM00674">
    <property type="entry name" value="CENPB"/>
    <property type="match status" value="1"/>
</dbReference>
<dbReference type="GO" id="GO:0005634">
    <property type="term" value="C:nucleus"/>
    <property type="evidence" value="ECO:0007669"/>
    <property type="project" value="TreeGrafter"/>
</dbReference>
<dbReference type="Pfam" id="PF03221">
    <property type="entry name" value="HTH_Tnp_Tc5"/>
    <property type="match status" value="1"/>
</dbReference>
<dbReference type="Pfam" id="PF04218">
    <property type="entry name" value="CENP-B_N"/>
    <property type="match status" value="1"/>
</dbReference>
<dbReference type="Proteomes" id="UP000799772">
    <property type="component" value="Unassembled WGS sequence"/>
</dbReference>
<dbReference type="OrthoDB" id="9909311at2759"/>
<feature type="compositionally biased region" description="Basic and acidic residues" evidence="3">
    <location>
        <begin position="1"/>
        <end position="14"/>
    </location>
</feature>
<dbReference type="InterPro" id="IPR050863">
    <property type="entry name" value="CenT-Element_Derived"/>
</dbReference>
<dbReference type="Gene3D" id="1.10.10.60">
    <property type="entry name" value="Homeodomain-like"/>
    <property type="match status" value="2"/>
</dbReference>
<comment type="caution">
    <text evidence="5">The sequence shown here is derived from an EMBL/GenBank/DDBJ whole genome shotgun (WGS) entry which is preliminary data.</text>
</comment>
<evidence type="ECO:0000256" key="2">
    <source>
        <dbReference type="ARBA" id="ARBA00023242"/>
    </source>
</evidence>
<dbReference type="AlphaFoldDB" id="A0A9P4IQ25"/>
<feature type="compositionally biased region" description="Low complexity" evidence="3">
    <location>
        <begin position="283"/>
        <end position="294"/>
    </location>
</feature>
<dbReference type="PANTHER" id="PTHR19303">
    <property type="entry name" value="TRANSPOSON"/>
    <property type="match status" value="1"/>
</dbReference>
<feature type="region of interest" description="Disordered" evidence="3">
    <location>
        <begin position="324"/>
        <end position="387"/>
    </location>
</feature>
<evidence type="ECO:0000259" key="4">
    <source>
        <dbReference type="PROSITE" id="PS51253"/>
    </source>
</evidence>
<feature type="compositionally biased region" description="Low complexity" evidence="3">
    <location>
        <begin position="343"/>
        <end position="363"/>
    </location>
</feature>
<evidence type="ECO:0000256" key="1">
    <source>
        <dbReference type="ARBA" id="ARBA00023125"/>
    </source>
</evidence>
<evidence type="ECO:0000313" key="5">
    <source>
        <dbReference type="EMBL" id="KAF2102151.1"/>
    </source>
</evidence>
<evidence type="ECO:0000256" key="3">
    <source>
        <dbReference type="SAM" id="MobiDB-lite"/>
    </source>
</evidence>
<protein>
    <submittedName>
        <fullName evidence="5">CenpB-DNA-bind-domain-containing protein</fullName>
    </submittedName>
</protein>
<accession>A0A9P4IQ25</accession>
<feature type="compositionally biased region" description="Polar residues" evidence="3">
    <location>
        <begin position="272"/>
        <end position="282"/>
    </location>
</feature>
<proteinExistence type="predicted"/>
<keyword evidence="6" id="KW-1185">Reference proteome</keyword>
<sequence length="563" mass="60925">MSQMGMEHEQHHIDQGGAGGYHDSNGQWYENQHNVYHTPQHQSPAYEHSGFSFTPMPMEPYGHGGMPPPRTTHQQLQPLVTMTMPQWPSMLTSQSTYVPPMYPPAPVPMAPITTPVSATSTGSARQTPTPRKTLTDLDRRRMCLYAEEHPNVKQTEIGAMFGVERSTVSKVLRQKEKYLYQDDGSRSPARKQKGKFPDIERALTNWIRNQHKQGLPITDAAIKDKARFFATSVGNPESHQKANSSSWLEKFKQKNNILGGKSRKSSLGGDSEGTSNPASGAQTPSGVSPTSPSGIASPAEPATKMEEGIKSEAEDAFAEFTHGHRPFHSASNPSLPSVFGDHTSSSFSPGPTSPTSPFYTPDSATGPSPFIPIQPRDGSGSGFQRPRSQTFPMVGIEPFSPPSSGSLTPKYLSAAALESPLNDIPGGIGSIDGMEPPTAMATPPLPSTIAPSSLPINVLTSQAHSSPITPSSNMSSPVSPTQEDARRALELVMNFFAQQPSGIVEPQEYMTMGKLMEKLKLHSRHSSLISLERKRGVWNGQTTTTAASWSRIHSSLLSLTIGH</sequence>